<keyword evidence="2 4" id="KW-0689">Ribosomal protein</keyword>
<evidence type="ECO:0000256" key="1">
    <source>
        <dbReference type="ARBA" id="ARBA00006640"/>
    </source>
</evidence>
<gene>
    <name evidence="4" type="ORF">LshimejAT787_0205440</name>
</gene>
<dbReference type="PANTHER" id="PTHR41237">
    <property type="entry name" value="37S RIBOSOMAL PROTEIN MRP21, MITOCHONDRIAL"/>
    <property type="match status" value="1"/>
</dbReference>
<comment type="caution">
    <text evidence="4">The sequence shown here is derived from an EMBL/GenBank/DDBJ whole genome shotgun (WGS) entry which is preliminary data.</text>
</comment>
<keyword evidence="5" id="KW-1185">Reference proteome</keyword>
<dbReference type="GO" id="GO:0003735">
    <property type="term" value="F:structural constituent of ribosome"/>
    <property type="evidence" value="ECO:0007669"/>
    <property type="project" value="InterPro"/>
</dbReference>
<comment type="similarity">
    <text evidence="1">Belongs to the bacterial ribosomal protein bS21 family.</text>
</comment>
<sequence length="285" mass="32721">MLSALSPLIRQTLLSQPPTITSSLRSCIRQFASSCSRLQQPVLPPRNPNVRDPSLTWDNLVGQTVVATVKRTPRTPEEIWQEKSTKAKWNLKDDPPANAYSGRSVKVHGGNVAEAYARLHSILQRNKVRAQLRRAERHEKKGEKRRRLRSERWRRQFAHEVRLKSIHYLGEPANIASWTSKQTQSIRGSFIMRADWEVFTARITWITRRGVFDDYTSRVVWVFASPLLAKLEVFNGPRMAAINFACSDGQYCIVLQMTNVPQYHRWSVLYTGGIPPDADRPLVYA</sequence>
<evidence type="ECO:0000256" key="3">
    <source>
        <dbReference type="ARBA" id="ARBA00023274"/>
    </source>
</evidence>
<name>A0A9P3PGF2_LYOSH</name>
<dbReference type="OrthoDB" id="2501249at2759"/>
<reference evidence="4" key="1">
    <citation type="submission" date="2022-07" db="EMBL/GenBank/DDBJ databases">
        <title>The genome of Lyophyllum shimeji provides insight into the initial evolution of ectomycorrhizal fungal genome.</title>
        <authorList>
            <person name="Kobayashi Y."/>
            <person name="Shibata T."/>
            <person name="Hirakawa H."/>
            <person name="Shigenobu S."/>
            <person name="Nishiyama T."/>
            <person name="Yamada A."/>
            <person name="Hasebe M."/>
            <person name="Kawaguchi M."/>
        </authorList>
    </citation>
    <scope>NUCLEOTIDE SEQUENCE</scope>
    <source>
        <strain evidence="4">AT787</strain>
    </source>
</reference>
<keyword evidence="3" id="KW-0687">Ribonucleoprotein</keyword>
<evidence type="ECO:0000313" key="5">
    <source>
        <dbReference type="Proteomes" id="UP001063166"/>
    </source>
</evidence>
<dbReference type="Pfam" id="PF01165">
    <property type="entry name" value="Ribosomal_S21"/>
    <property type="match status" value="1"/>
</dbReference>
<dbReference type="InterPro" id="IPR001911">
    <property type="entry name" value="Ribosomal_bS21"/>
</dbReference>
<evidence type="ECO:0000256" key="2">
    <source>
        <dbReference type="ARBA" id="ARBA00022980"/>
    </source>
</evidence>
<dbReference type="Proteomes" id="UP001063166">
    <property type="component" value="Unassembled WGS sequence"/>
</dbReference>
<evidence type="ECO:0000313" key="4">
    <source>
        <dbReference type="EMBL" id="GLB34979.1"/>
    </source>
</evidence>
<proteinExistence type="inferred from homology"/>
<dbReference type="EMBL" id="BRPK01000002">
    <property type="protein sequence ID" value="GLB34979.1"/>
    <property type="molecule type" value="Genomic_DNA"/>
</dbReference>
<accession>A0A9P3PGF2</accession>
<dbReference type="InterPro" id="IPR052837">
    <property type="entry name" value="Mitoribosomal_bS21"/>
</dbReference>
<dbReference type="PANTHER" id="PTHR41237:SF1">
    <property type="entry name" value="SMALL RIBOSOMAL SUBUNIT PROTEIN BS21M"/>
    <property type="match status" value="1"/>
</dbReference>
<organism evidence="4 5">
    <name type="scientific">Lyophyllum shimeji</name>
    <name type="common">Hon-shimeji</name>
    <name type="synonym">Tricholoma shimeji</name>
    <dbReference type="NCBI Taxonomy" id="47721"/>
    <lineage>
        <taxon>Eukaryota</taxon>
        <taxon>Fungi</taxon>
        <taxon>Dikarya</taxon>
        <taxon>Basidiomycota</taxon>
        <taxon>Agaricomycotina</taxon>
        <taxon>Agaricomycetes</taxon>
        <taxon>Agaricomycetidae</taxon>
        <taxon>Agaricales</taxon>
        <taxon>Tricholomatineae</taxon>
        <taxon>Lyophyllaceae</taxon>
        <taxon>Lyophyllum</taxon>
    </lineage>
</organism>
<dbReference type="AlphaFoldDB" id="A0A9P3PGF2"/>
<dbReference type="GO" id="GO:0005763">
    <property type="term" value="C:mitochondrial small ribosomal subunit"/>
    <property type="evidence" value="ECO:0007669"/>
    <property type="project" value="TreeGrafter"/>
</dbReference>
<protein>
    <submittedName>
        <fullName evidence="4">Ribosomal protein S21</fullName>
    </submittedName>
</protein>
<dbReference type="GO" id="GO:0070124">
    <property type="term" value="P:mitochondrial translational initiation"/>
    <property type="evidence" value="ECO:0007669"/>
    <property type="project" value="TreeGrafter"/>
</dbReference>